<dbReference type="AlphaFoldDB" id="A0AAN9N193"/>
<organism evidence="1 2">
    <name type="scientific">Canavalia gladiata</name>
    <name type="common">Sword bean</name>
    <name type="synonym">Dolichos gladiatus</name>
    <dbReference type="NCBI Taxonomy" id="3824"/>
    <lineage>
        <taxon>Eukaryota</taxon>
        <taxon>Viridiplantae</taxon>
        <taxon>Streptophyta</taxon>
        <taxon>Embryophyta</taxon>
        <taxon>Tracheophyta</taxon>
        <taxon>Spermatophyta</taxon>
        <taxon>Magnoliopsida</taxon>
        <taxon>eudicotyledons</taxon>
        <taxon>Gunneridae</taxon>
        <taxon>Pentapetalae</taxon>
        <taxon>rosids</taxon>
        <taxon>fabids</taxon>
        <taxon>Fabales</taxon>
        <taxon>Fabaceae</taxon>
        <taxon>Papilionoideae</taxon>
        <taxon>50 kb inversion clade</taxon>
        <taxon>NPAAA clade</taxon>
        <taxon>indigoferoid/millettioid clade</taxon>
        <taxon>Phaseoleae</taxon>
        <taxon>Canavalia</taxon>
    </lineage>
</organism>
<dbReference type="EMBL" id="JAYMYQ010000001">
    <property type="protein sequence ID" value="KAK7362113.1"/>
    <property type="molecule type" value="Genomic_DNA"/>
</dbReference>
<dbReference type="Proteomes" id="UP001367508">
    <property type="component" value="Unassembled WGS sequence"/>
</dbReference>
<name>A0AAN9N193_CANGL</name>
<proteinExistence type="predicted"/>
<keyword evidence="2" id="KW-1185">Reference proteome</keyword>
<protein>
    <submittedName>
        <fullName evidence="1">Uncharacterized protein</fullName>
    </submittedName>
</protein>
<evidence type="ECO:0000313" key="2">
    <source>
        <dbReference type="Proteomes" id="UP001367508"/>
    </source>
</evidence>
<sequence length="123" mass="14228">MSHFVQNLTTTWCSVTFLPKHKRSQTNHNPRLFRHNIYVIPNQMQSAVACKCLSHIKVHLSTLRLSLRSSERPWISYEVMRGLRNRVSAGAWGYCQRLLEATKRDKRIVNKTESSSEKSSSPS</sequence>
<accession>A0AAN9N193</accession>
<gene>
    <name evidence="1" type="ORF">VNO77_04214</name>
</gene>
<reference evidence="1 2" key="1">
    <citation type="submission" date="2024-01" db="EMBL/GenBank/DDBJ databases">
        <title>The genomes of 5 underutilized Papilionoideae crops provide insights into root nodulation and disease resistanc.</title>
        <authorList>
            <person name="Jiang F."/>
        </authorList>
    </citation>
    <scope>NUCLEOTIDE SEQUENCE [LARGE SCALE GENOMIC DNA]</scope>
    <source>
        <strain evidence="1">LVBAO_FW01</strain>
        <tissue evidence="1">Leaves</tissue>
    </source>
</reference>
<comment type="caution">
    <text evidence="1">The sequence shown here is derived from an EMBL/GenBank/DDBJ whole genome shotgun (WGS) entry which is preliminary data.</text>
</comment>
<evidence type="ECO:0000313" key="1">
    <source>
        <dbReference type="EMBL" id="KAK7362113.1"/>
    </source>
</evidence>